<dbReference type="PANTHER" id="PTHR30535">
    <property type="entry name" value="VITAMIN B12-BINDING PROTEIN"/>
    <property type="match status" value="1"/>
</dbReference>
<keyword evidence="4" id="KW-1185">Reference proteome</keyword>
<dbReference type="PANTHER" id="PTHR30535:SF7">
    <property type="entry name" value="IRON(III) DICITRATE-BINDING PROTEIN"/>
    <property type="match status" value="1"/>
</dbReference>
<reference evidence="4" key="1">
    <citation type="submission" date="2023-07" db="EMBL/GenBank/DDBJ databases">
        <title>30 novel species of actinomycetes from the DSMZ collection.</title>
        <authorList>
            <person name="Nouioui I."/>
        </authorList>
    </citation>
    <scope>NUCLEOTIDE SEQUENCE [LARGE SCALE GENOMIC DNA]</scope>
    <source>
        <strain evidence="4">DSM 41981</strain>
    </source>
</reference>
<dbReference type="AlphaFoldDB" id="A0ABD5EVF8"/>
<comment type="caution">
    <text evidence="3">The sequence shown here is derived from an EMBL/GenBank/DDBJ whole genome shotgun (WGS) entry which is preliminary data.</text>
</comment>
<dbReference type="PROSITE" id="PS50983">
    <property type="entry name" value="FE_B12_PBP"/>
    <property type="match status" value="1"/>
</dbReference>
<dbReference type="InterPro" id="IPR050902">
    <property type="entry name" value="ABC_Transporter_SBP"/>
</dbReference>
<gene>
    <name evidence="3" type="ORF">RM877_26175</name>
</gene>
<proteinExistence type="inferred from homology"/>
<dbReference type="Proteomes" id="UP001183535">
    <property type="component" value="Unassembled WGS sequence"/>
</dbReference>
<dbReference type="Pfam" id="PF01497">
    <property type="entry name" value="Peripla_BP_2"/>
    <property type="match status" value="1"/>
</dbReference>
<feature type="domain" description="Fe/B12 periplasmic-binding" evidence="2">
    <location>
        <begin position="68"/>
        <end position="375"/>
    </location>
</feature>
<protein>
    <submittedName>
        <fullName evidence="3">ABC transporter substrate-binding protein</fullName>
    </submittedName>
</protein>
<organism evidence="3 4">
    <name type="scientific">Streptomyces doudnae</name>
    <dbReference type="NCBI Taxonomy" id="3075536"/>
    <lineage>
        <taxon>Bacteria</taxon>
        <taxon>Bacillati</taxon>
        <taxon>Actinomycetota</taxon>
        <taxon>Actinomycetes</taxon>
        <taxon>Kitasatosporales</taxon>
        <taxon>Streptomycetaceae</taxon>
        <taxon>Streptomyces</taxon>
    </lineage>
</organism>
<dbReference type="Gene3D" id="3.40.50.1980">
    <property type="entry name" value="Nitrogenase molybdenum iron protein domain"/>
    <property type="match status" value="2"/>
</dbReference>
<comment type="similarity">
    <text evidence="1">Belongs to the bacterial solute-binding protein 8 family.</text>
</comment>
<dbReference type="EMBL" id="JAVRES010000016">
    <property type="protein sequence ID" value="MDT0438177.1"/>
    <property type="molecule type" value="Genomic_DNA"/>
</dbReference>
<dbReference type="InterPro" id="IPR002491">
    <property type="entry name" value="ABC_transptr_periplasmic_BD"/>
</dbReference>
<dbReference type="SUPFAM" id="SSF53807">
    <property type="entry name" value="Helical backbone' metal receptor"/>
    <property type="match status" value="1"/>
</dbReference>
<evidence type="ECO:0000259" key="2">
    <source>
        <dbReference type="PROSITE" id="PS50983"/>
    </source>
</evidence>
<sequence length="375" mass="39180">MPPPSTGSARFAARPGGIAATTAGLVLLASGCGSGAASRPAAENAPAPTRIVAPARTSYPLTIRNCGRKVTFDKAPERVLIMNGASVGEVQSYVLLGLQDHILANAQRVTVSDDPGMVEKVAELPTGGTSWNKNFDVPAEKVLDLKPDLVVSTWSGGFNAESGFATRDQLARAGIDSYVNPVDCAYGATRPSAADQAAYDRQSIASTYDFIEETGVIFDVQKKAAEVVAGLRKRVEAVGDRVAGEDRPKVLLAFPGMASMNAGGLPAVFSGGVYDDIIEKAGGENSFPSDGPDPDLTSTLSPEALASAEVDVLVVGLTDPSEEPEVKRLADQLFAKYPQWSASRTKTYTSLADGAFIGPANVRAVEKIADATHPR</sequence>
<evidence type="ECO:0000313" key="4">
    <source>
        <dbReference type="Proteomes" id="UP001183535"/>
    </source>
</evidence>
<accession>A0ABD5EVF8</accession>
<name>A0ABD5EVF8_9ACTN</name>
<dbReference type="RefSeq" id="WP_093834199.1">
    <property type="nucleotide sequence ID" value="NZ_JAVRES010000016.1"/>
</dbReference>
<evidence type="ECO:0000256" key="1">
    <source>
        <dbReference type="ARBA" id="ARBA00008814"/>
    </source>
</evidence>
<evidence type="ECO:0000313" key="3">
    <source>
        <dbReference type="EMBL" id="MDT0438177.1"/>
    </source>
</evidence>